<evidence type="ECO:0000313" key="9">
    <source>
        <dbReference type="EMBL" id="CCE81022.1"/>
    </source>
</evidence>
<evidence type="ECO:0000256" key="2">
    <source>
        <dbReference type="ARBA" id="ARBA00010840"/>
    </source>
</evidence>
<sequence>MSGNQVKQSIKDVIPAFQGSYPPQLISFAEYLYSSSLQRLPMIANKGEVARYHLCAYLAVEKYRETLSLPEPSDQMIPVKPSFRQKLLDDFRALLVYQEKSASVTPRSSPRKSKTLKSSPKSTPFSTPESMRLSTGSRKSSPLKKLQALADSDDSDTKSPENMHGNTPSKSDVGKSPFNPARGSQTPGSKSEKKVVTIPELVEFANNFFIPASVTPLLIKSFLNHKHKLLKKNEWLLACGLISAVYTRINYKLLQKTISAKSQFQNQLYQYQKGSLPKWNMILWCDLIDNAVKNEPWILELEQKYVYGVNEPQTSVKDEFNAKYGQGWELMQTLGFMINPSVSYNSTSQTDYYNTWSNRALSMLD</sequence>
<evidence type="ECO:0000256" key="1">
    <source>
        <dbReference type="ARBA" id="ARBA00004123"/>
    </source>
</evidence>
<dbReference type="GO" id="GO:0005664">
    <property type="term" value="C:nuclear origin of replication recognition complex"/>
    <property type="evidence" value="ECO:0007669"/>
    <property type="project" value="InterPro"/>
</dbReference>
<feature type="domain" description="ORC6 first cyclin-like" evidence="7">
    <location>
        <begin position="10"/>
        <end position="98"/>
    </location>
</feature>
<dbReference type="Proteomes" id="UP000005222">
    <property type="component" value="Chromosome G"/>
</dbReference>
<dbReference type="Pfam" id="PF05460">
    <property type="entry name" value="ORC6"/>
    <property type="match status" value="1"/>
</dbReference>
<dbReference type="OrthoDB" id="5367324at2759"/>
<evidence type="ECO:0000256" key="4">
    <source>
        <dbReference type="ARBA" id="ARBA00023125"/>
    </source>
</evidence>
<dbReference type="InterPro" id="IPR008721">
    <property type="entry name" value="ORC6_cyclin_first"/>
</dbReference>
<dbReference type="EMBL" id="FO082052">
    <property type="protein sequence ID" value="CCE81022.1"/>
    <property type="molecule type" value="Genomic_DNA"/>
</dbReference>
<dbReference type="eggNOG" id="ENOG502QS52">
    <property type="taxonomic scope" value="Eukaryota"/>
</dbReference>
<dbReference type="HOGENOM" id="CLU_060403_0_0_1"/>
<reference evidence="9" key="1">
    <citation type="submission" date="2011-10" db="EMBL/GenBank/DDBJ databases">
        <authorList>
            <person name="Genoscope - CEA"/>
        </authorList>
    </citation>
    <scope>NUCLEOTIDE SEQUENCE</scope>
</reference>
<dbReference type="EMBL" id="FO082053">
    <property type="protein sequence ID" value="CCE80257.1"/>
    <property type="molecule type" value="Genomic_DNA"/>
</dbReference>
<dbReference type="GO" id="GO:0003677">
    <property type="term" value="F:DNA binding"/>
    <property type="evidence" value="ECO:0007669"/>
    <property type="project" value="UniProtKB-KW"/>
</dbReference>
<comment type="subcellular location">
    <subcellularLocation>
        <location evidence="1">Nucleus</location>
    </subcellularLocation>
</comment>
<name>G8YHX0_PICSO</name>
<accession>G8YHX0</accession>
<feature type="compositionally biased region" description="Low complexity" evidence="6">
    <location>
        <begin position="116"/>
        <end position="130"/>
    </location>
</feature>
<evidence type="ECO:0000256" key="6">
    <source>
        <dbReference type="SAM" id="MobiDB-lite"/>
    </source>
</evidence>
<evidence type="ECO:0000313" key="10">
    <source>
        <dbReference type="Proteomes" id="UP000005222"/>
    </source>
</evidence>
<keyword evidence="4" id="KW-0238">DNA-binding</keyword>
<evidence type="ECO:0000259" key="7">
    <source>
        <dbReference type="Pfam" id="PF05460"/>
    </source>
</evidence>
<dbReference type="AlphaFoldDB" id="G8YHX0"/>
<dbReference type="STRING" id="559304.G8YHX0"/>
<dbReference type="Proteomes" id="UP000005222">
    <property type="component" value="Chromosome H"/>
</dbReference>
<evidence type="ECO:0000256" key="5">
    <source>
        <dbReference type="ARBA" id="ARBA00023242"/>
    </source>
</evidence>
<keyword evidence="5" id="KW-0539">Nucleus</keyword>
<dbReference type="OMA" id="ARYHICA"/>
<dbReference type="InterPro" id="IPR016811">
    <property type="entry name" value="ORC6_fun"/>
</dbReference>
<dbReference type="InParanoid" id="G8YHX0"/>
<feature type="region of interest" description="Disordered" evidence="6">
    <location>
        <begin position="102"/>
        <end position="192"/>
    </location>
</feature>
<gene>
    <name evidence="9" type="primary">Piso0_003361</name>
    <name evidence="8" type="ORF">GNLVRS01_PISO0G10632g</name>
    <name evidence="9" type="ORF">GNLVRS01_PISO0H10633g</name>
</gene>
<evidence type="ECO:0000313" key="8">
    <source>
        <dbReference type="EMBL" id="CCE80257.1"/>
    </source>
</evidence>
<dbReference type="PIRSF" id="PIRSF022941">
    <property type="entry name" value="ORC6_fun"/>
    <property type="match status" value="1"/>
</dbReference>
<evidence type="ECO:0000256" key="3">
    <source>
        <dbReference type="ARBA" id="ARBA00022705"/>
    </source>
</evidence>
<proteinExistence type="inferred from homology"/>
<dbReference type="GO" id="GO:0006260">
    <property type="term" value="P:DNA replication"/>
    <property type="evidence" value="ECO:0007669"/>
    <property type="project" value="UniProtKB-KW"/>
</dbReference>
<keyword evidence="10" id="KW-1185">Reference proteome</keyword>
<reference evidence="10" key="2">
    <citation type="journal article" date="2012" name="G3 (Bethesda)">
        <title>Pichia sorbitophila, an interspecies yeast hybrid reveals early steps of genome resolution following polyploidization.</title>
        <authorList>
            <person name="Leh Louis V."/>
            <person name="Despons L."/>
            <person name="Friedrich A."/>
            <person name="Martin T."/>
            <person name="Durrens P."/>
            <person name="Casaregola S."/>
            <person name="Neuveglise C."/>
            <person name="Fairhead C."/>
            <person name="Marck C."/>
            <person name="Cruz J.A."/>
            <person name="Straub M.L."/>
            <person name="Kugler V."/>
            <person name="Sacerdot C."/>
            <person name="Uzunov Z."/>
            <person name="Thierry A."/>
            <person name="Weiss S."/>
            <person name="Bleykasten C."/>
            <person name="De Montigny J."/>
            <person name="Jacques N."/>
            <person name="Jung P."/>
            <person name="Lemaire M."/>
            <person name="Mallet S."/>
            <person name="Morel G."/>
            <person name="Richard G.F."/>
            <person name="Sarkar A."/>
            <person name="Savel G."/>
            <person name="Schacherer J."/>
            <person name="Seret M.L."/>
            <person name="Talla E."/>
            <person name="Samson G."/>
            <person name="Jubin C."/>
            <person name="Poulain J."/>
            <person name="Vacherie B."/>
            <person name="Barbe V."/>
            <person name="Pelletier E."/>
            <person name="Sherman D.J."/>
            <person name="Westhof E."/>
            <person name="Weissenbach J."/>
            <person name="Baret P.V."/>
            <person name="Wincker P."/>
            <person name="Gaillardin C."/>
            <person name="Dujon B."/>
            <person name="Souciet J.L."/>
        </authorList>
    </citation>
    <scope>NUCLEOTIDE SEQUENCE [LARGE SCALE GENOMIC DNA]</scope>
    <source>
        <strain evidence="10">ATCC MYA-4447 / BCRC 22081 / CBS 7064 / NBRC 10061 / NRRL Y-12695</strain>
    </source>
</reference>
<keyword evidence="3" id="KW-0235">DNA replication</keyword>
<organism evidence="9 10">
    <name type="scientific">Pichia sorbitophila (strain ATCC MYA-4447 / BCRC 22081 / CBS 7064 / NBRC 10061 / NRRL Y-12695)</name>
    <name type="common">Hybrid yeast</name>
    <dbReference type="NCBI Taxonomy" id="559304"/>
    <lineage>
        <taxon>Eukaryota</taxon>
        <taxon>Fungi</taxon>
        <taxon>Dikarya</taxon>
        <taxon>Ascomycota</taxon>
        <taxon>Saccharomycotina</taxon>
        <taxon>Pichiomycetes</taxon>
        <taxon>Debaryomycetaceae</taxon>
        <taxon>Millerozyma</taxon>
    </lineage>
</organism>
<protein>
    <submittedName>
        <fullName evidence="9">Piso0_003361 protein</fullName>
    </submittedName>
</protein>
<comment type="similarity">
    <text evidence="2">Belongs to the ORC6 family.</text>
</comment>